<sequence>MAPPRILLCGDVLGRLNQLVKRILSVNKSAGPFDAVLCVGQFFPDSPERLLEFMDYIEGRSQIPLPTYFIGDYGIGSGKFTLHGLSVVYISGRRSLDGQQFGKYSQDDVDALRALADESGIVDLFLTYP</sequence>
<dbReference type="EMBL" id="QGNW01001366">
    <property type="protein sequence ID" value="RVW43905.1"/>
    <property type="molecule type" value="Genomic_DNA"/>
</dbReference>
<dbReference type="PANTHER" id="PTHR12072">
    <property type="entry name" value="CWF19, CELL CYCLE CONTROL PROTEIN"/>
    <property type="match status" value="1"/>
</dbReference>
<gene>
    <name evidence="1" type="primary">VvCHDh000603_2</name>
    <name evidence="1" type="ORF">CK203_072371</name>
</gene>
<dbReference type="Proteomes" id="UP000288805">
    <property type="component" value="Unassembled WGS sequence"/>
</dbReference>
<dbReference type="AlphaFoldDB" id="A0A438E7Z3"/>
<evidence type="ECO:0000313" key="2">
    <source>
        <dbReference type="Proteomes" id="UP000288805"/>
    </source>
</evidence>
<protein>
    <submittedName>
        <fullName evidence="1">Zinc finger CCCH domain-containing protein 64</fullName>
    </submittedName>
</protein>
<reference evidence="1 2" key="1">
    <citation type="journal article" date="2018" name="PLoS Genet.">
        <title>Population sequencing reveals clonal diversity and ancestral inbreeding in the grapevine cultivar Chardonnay.</title>
        <authorList>
            <person name="Roach M.J."/>
            <person name="Johnson D.L."/>
            <person name="Bohlmann J."/>
            <person name="van Vuuren H.J."/>
            <person name="Jones S.J."/>
            <person name="Pretorius I.S."/>
            <person name="Schmidt S.A."/>
            <person name="Borneman A.R."/>
        </authorList>
    </citation>
    <scope>NUCLEOTIDE SEQUENCE [LARGE SCALE GENOMIC DNA]</scope>
    <source>
        <strain evidence="2">cv. Chardonnay</strain>
        <tissue evidence="1">Leaf</tissue>
    </source>
</reference>
<evidence type="ECO:0000313" key="1">
    <source>
        <dbReference type="EMBL" id="RVW43905.1"/>
    </source>
</evidence>
<dbReference type="InterPro" id="IPR040194">
    <property type="entry name" value="Cwf19-like"/>
</dbReference>
<dbReference type="CDD" id="cd07380">
    <property type="entry name" value="MPP_CWF19_N"/>
    <property type="match status" value="1"/>
</dbReference>
<dbReference type="PANTHER" id="PTHR12072:SF4">
    <property type="entry name" value="CWF19-LIKE PROTEIN 1"/>
    <property type="match status" value="1"/>
</dbReference>
<comment type="caution">
    <text evidence="1">The sequence shown here is derived from an EMBL/GenBank/DDBJ whole genome shotgun (WGS) entry which is preliminary data.</text>
</comment>
<proteinExistence type="predicted"/>
<organism evidence="1 2">
    <name type="scientific">Vitis vinifera</name>
    <name type="common">Grape</name>
    <dbReference type="NCBI Taxonomy" id="29760"/>
    <lineage>
        <taxon>Eukaryota</taxon>
        <taxon>Viridiplantae</taxon>
        <taxon>Streptophyta</taxon>
        <taxon>Embryophyta</taxon>
        <taxon>Tracheophyta</taxon>
        <taxon>Spermatophyta</taxon>
        <taxon>Magnoliopsida</taxon>
        <taxon>eudicotyledons</taxon>
        <taxon>Gunneridae</taxon>
        <taxon>Pentapetalae</taxon>
        <taxon>rosids</taxon>
        <taxon>Vitales</taxon>
        <taxon>Vitaceae</taxon>
        <taxon>Viteae</taxon>
        <taxon>Vitis</taxon>
    </lineage>
</organism>
<accession>A0A438E7Z3</accession>
<name>A0A438E7Z3_VITVI</name>